<comment type="caution">
    <text evidence="2">The sequence shown here is derived from an EMBL/GenBank/DDBJ whole genome shotgun (WGS) entry which is preliminary data.</text>
</comment>
<feature type="compositionally biased region" description="Acidic residues" evidence="1">
    <location>
        <begin position="77"/>
        <end position="87"/>
    </location>
</feature>
<proteinExistence type="predicted"/>
<feature type="compositionally biased region" description="Polar residues" evidence="1">
    <location>
        <begin position="199"/>
        <end position="214"/>
    </location>
</feature>
<protein>
    <submittedName>
        <fullName evidence="2">Uncharacterized protein</fullName>
    </submittedName>
</protein>
<dbReference type="AlphaFoldDB" id="A0A8S1SBI3"/>
<evidence type="ECO:0000313" key="3">
    <source>
        <dbReference type="Proteomes" id="UP000689195"/>
    </source>
</evidence>
<feature type="region of interest" description="Disordered" evidence="1">
    <location>
        <begin position="423"/>
        <end position="459"/>
    </location>
</feature>
<feature type="region of interest" description="Disordered" evidence="1">
    <location>
        <begin position="515"/>
        <end position="552"/>
    </location>
</feature>
<evidence type="ECO:0000313" key="2">
    <source>
        <dbReference type="EMBL" id="CAD8136890.1"/>
    </source>
</evidence>
<feature type="compositionally biased region" description="Polar residues" evidence="1">
    <location>
        <begin position="537"/>
        <end position="552"/>
    </location>
</feature>
<feature type="compositionally biased region" description="Low complexity" evidence="1">
    <location>
        <begin position="567"/>
        <end position="580"/>
    </location>
</feature>
<feature type="compositionally biased region" description="Basic and acidic residues" evidence="1">
    <location>
        <begin position="137"/>
        <end position="146"/>
    </location>
</feature>
<reference evidence="2" key="1">
    <citation type="submission" date="2021-01" db="EMBL/GenBank/DDBJ databases">
        <authorList>
            <consortium name="Genoscope - CEA"/>
            <person name="William W."/>
        </authorList>
    </citation>
    <scope>NUCLEOTIDE SEQUENCE</scope>
</reference>
<feature type="compositionally biased region" description="Polar residues" evidence="1">
    <location>
        <begin position="63"/>
        <end position="72"/>
    </location>
</feature>
<dbReference type="EMBL" id="CAJJDO010000005">
    <property type="protein sequence ID" value="CAD8136890.1"/>
    <property type="molecule type" value="Genomic_DNA"/>
</dbReference>
<feature type="region of interest" description="Disordered" evidence="1">
    <location>
        <begin position="567"/>
        <end position="591"/>
    </location>
</feature>
<feature type="region of interest" description="Disordered" evidence="1">
    <location>
        <begin position="131"/>
        <end position="153"/>
    </location>
</feature>
<dbReference type="Proteomes" id="UP000689195">
    <property type="component" value="Unassembled WGS sequence"/>
</dbReference>
<evidence type="ECO:0000256" key="1">
    <source>
        <dbReference type="SAM" id="MobiDB-lite"/>
    </source>
</evidence>
<feature type="compositionally biased region" description="Polar residues" evidence="1">
    <location>
        <begin position="581"/>
        <end position="591"/>
    </location>
</feature>
<dbReference type="OrthoDB" id="307505at2759"/>
<accession>A0A8S1SBI3</accession>
<organism evidence="2 3">
    <name type="scientific">Paramecium pentaurelia</name>
    <dbReference type="NCBI Taxonomy" id="43138"/>
    <lineage>
        <taxon>Eukaryota</taxon>
        <taxon>Sar</taxon>
        <taxon>Alveolata</taxon>
        <taxon>Ciliophora</taxon>
        <taxon>Intramacronucleata</taxon>
        <taxon>Oligohymenophorea</taxon>
        <taxon>Peniculida</taxon>
        <taxon>Parameciidae</taxon>
        <taxon>Paramecium</taxon>
    </lineage>
</organism>
<feature type="compositionally biased region" description="Polar residues" evidence="1">
    <location>
        <begin position="16"/>
        <end position="25"/>
    </location>
</feature>
<feature type="region of interest" description="Disordered" evidence="1">
    <location>
        <begin position="199"/>
        <end position="235"/>
    </location>
</feature>
<gene>
    <name evidence="2" type="ORF">PPENT_87.1.T0050397</name>
</gene>
<feature type="compositionally biased region" description="Polar residues" evidence="1">
    <location>
        <begin position="32"/>
        <end position="51"/>
    </location>
</feature>
<feature type="compositionally biased region" description="Low complexity" evidence="1">
    <location>
        <begin position="515"/>
        <end position="530"/>
    </location>
</feature>
<sequence>MDNQSDFQDSKDSQLNHKYQNSNGSVLYPESFHSQKQSDQTVQSQAVNGSQLKRKSSTKNKNESFLQSNNQDKPNDYDELSISENDENSFNQKENQADQSNSQDQGNDKIEQTFNQDQSKMLENADDQDFEDLPENDQIKKSDDQSNKVTQITKEENQSNIILKQVPTEITDIKQNEEDIQSNDKILGTQEVTEKFKQVIQSPKTKSRQLSQDDPYQLNKPMMKPQQLSQQDNERSYEKNVETNIKEIYKFYSRQAQTSNKQNTFDQLHQIQQVMTLQKFMYFCKDFELIDLEINNDFIYQHTGQGANKPINKIKYKHKEKENFVVTKLILVEIFKKCSNIQELTYQEFLYALIKIADIIFPVDNSLRALYDYLGVHDPKIYRKKMVVVGKPFNTKDQSEILTQEKLCSRRLVLPAKPKPRAESYKYEPPITNPNNISLQEKPKNSAKNLQKPKEKPNNLIKWEDLGNVSKEFDPKELLLAQDLSDKEDDYYLQEYLITTTEKIKKDESILKIQQKKQQNSKKQQEQQNQADEKSLKQNQNNNTIQDHSQSVPNQQKLFKQLMNQQKTQNLQTTTTQTNQSPIVNSNQSNNQTPLLLSKQKNLIGGRPSLESQSYSQSYKAQQIKANKQQVKTVLNTSIEHNSPTTIRKENDGLNAIKRIEAEKKQREQQIFVAFMKNQEQREKKVNKK</sequence>
<name>A0A8S1SBI3_9CILI</name>
<keyword evidence="3" id="KW-1185">Reference proteome</keyword>
<feature type="compositionally biased region" description="Polar residues" evidence="1">
    <location>
        <begin position="88"/>
        <end position="105"/>
    </location>
</feature>
<feature type="region of interest" description="Disordered" evidence="1">
    <location>
        <begin position="1"/>
        <end position="112"/>
    </location>
</feature>